<evidence type="ECO:0000313" key="2">
    <source>
        <dbReference type="EMBL" id="KAF1838844.1"/>
    </source>
</evidence>
<name>A0A6A5KW28_9PLEO</name>
<protein>
    <submittedName>
        <fullName evidence="2">Uncharacterized protein</fullName>
    </submittedName>
</protein>
<organism evidence="2 3">
    <name type="scientific">Decorospora gaudefroyi</name>
    <dbReference type="NCBI Taxonomy" id="184978"/>
    <lineage>
        <taxon>Eukaryota</taxon>
        <taxon>Fungi</taxon>
        <taxon>Dikarya</taxon>
        <taxon>Ascomycota</taxon>
        <taxon>Pezizomycotina</taxon>
        <taxon>Dothideomycetes</taxon>
        <taxon>Pleosporomycetidae</taxon>
        <taxon>Pleosporales</taxon>
        <taxon>Pleosporineae</taxon>
        <taxon>Pleosporaceae</taxon>
        <taxon>Decorospora</taxon>
    </lineage>
</organism>
<dbReference type="EMBL" id="ML975270">
    <property type="protein sequence ID" value="KAF1836734.1"/>
    <property type="molecule type" value="Genomic_DNA"/>
</dbReference>
<sequence length="56" mass="5992">MVTLCIVNRQGGIDERSVTSVDETINSGDNIAKIRAGGRCAGRELGLEYNTPNIGR</sequence>
<dbReference type="Proteomes" id="UP000800040">
    <property type="component" value="Unassembled WGS sequence"/>
</dbReference>
<proteinExistence type="predicted"/>
<keyword evidence="3" id="KW-1185">Reference proteome</keyword>
<gene>
    <name evidence="2" type="ORF">BDW02DRAFT_564693</name>
    <name evidence="1" type="ORF">BDW02DRAFT_566824</name>
</gene>
<dbReference type="EMBL" id="ML975249">
    <property type="protein sequence ID" value="KAF1838844.1"/>
    <property type="molecule type" value="Genomic_DNA"/>
</dbReference>
<dbReference type="AlphaFoldDB" id="A0A6A5KW28"/>
<evidence type="ECO:0000313" key="1">
    <source>
        <dbReference type="EMBL" id="KAF1836734.1"/>
    </source>
</evidence>
<accession>A0A6A5KW28</accession>
<evidence type="ECO:0000313" key="3">
    <source>
        <dbReference type="Proteomes" id="UP000800040"/>
    </source>
</evidence>
<reference evidence="2" key="1">
    <citation type="submission" date="2020-01" db="EMBL/GenBank/DDBJ databases">
        <authorList>
            <consortium name="DOE Joint Genome Institute"/>
            <person name="Haridas S."/>
            <person name="Albert R."/>
            <person name="Binder M."/>
            <person name="Bloem J."/>
            <person name="Labutti K."/>
            <person name="Salamov A."/>
            <person name="Andreopoulos B."/>
            <person name="Baker S.E."/>
            <person name="Barry K."/>
            <person name="Bills G."/>
            <person name="Bluhm B.H."/>
            <person name="Cannon C."/>
            <person name="Castanera R."/>
            <person name="Culley D.E."/>
            <person name="Daum C."/>
            <person name="Ezra D."/>
            <person name="Gonzalez J.B."/>
            <person name="Henrissat B."/>
            <person name="Kuo A."/>
            <person name="Liang C."/>
            <person name="Lipzen A."/>
            <person name="Lutzoni F."/>
            <person name="Magnuson J."/>
            <person name="Mondo S."/>
            <person name="Nolan M."/>
            <person name="Ohm R."/>
            <person name="Pangilinan J."/>
            <person name="Park H.-J."/>
            <person name="Ramirez L."/>
            <person name="Alfaro M."/>
            <person name="Sun H."/>
            <person name="Tritt A."/>
            <person name="Yoshinaga Y."/>
            <person name="Zwiers L.-H."/>
            <person name="Turgeon B.G."/>
            <person name="Goodwin S.B."/>
            <person name="Spatafora J.W."/>
            <person name="Crous P.W."/>
            <person name="Grigoriev I.V."/>
        </authorList>
    </citation>
    <scope>NUCLEOTIDE SEQUENCE</scope>
    <source>
        <strain evidence="2">P77</strain>
    </source>
</reference>